<keyword evidence="2" id="KW-0472">Membrane</keyword>
<evidence type="ECO:0000259" key="3">
    <source>
        <dbReference type="Pfam" id="PF00188"/>
    </source>
</evidence>
<keyword evidence="2" id="KW-1133">Transmembrane helix</keyword>
<protein>
    <submittedName>
        <fullName evidence="4">CAP domain-containing protein</fullName>
    </submittedName>
</protein>
<dbReference type="GeneID" id="95496513"/>
<dbReference type="PANTHER" id="PTHR31157">
    <property type="entry name" value="SCP DOMAIN-CONTAINING PROTEIN"/>
    <property type="match status" value="1"/>
</dbReference>
<dbReference type="Proteomes" id="UP001432312">
    <property type="component" value="Chromosome"/>
</dbReference>
<feature type="compositionally biased region" description="Low complexity" evidence="1">
    <location>
        <begin position="97"/>
        <end position="136"/>
    </location>
</feature>
<feature type="compositionally biased region" description="Basic residues" evidence="1">
    <location>
        <begin position="25"/>
        <end position="40"/>
    </location>
</feature>
<dbReference type="EMBL" id="CP108036">
    <property type="protein sequence ID" value="WUN78937.1"/>
    <property type="molecule type" value="Genomic_DNA"/>
</dbReference>
<feature type="region of interest" description="Disordered" evidence="1">
    <location>
        <begin position="73"/>
        <end position="175"/>
    </location>
</feature>
<feature type="region of interest" description="Disordered" evidence="1">
    <location>
        <begin position="1"/>
        <end position="43"/>
    </location>
</feature>
<proteinExistence type="predicted"/>
<dbReference type="InterPro" id="IPR014044">
    <property type="entry name" value="CAP_dom"/>
</dbReference>
<sequence>MQLRDDEFGQGVDGAVPDRSSGPRHAGRVAGGRRRTRRKMPVPAAVATVVLLTGAGSAYTLISGEAPARTAATASASSSSSDAVGPGPLGGPPTGPASPTVGAGAAAETPTAGATPSASTTAASPSPTAASAEPVSKQSAKNDRPAQPTRGPSGNGPVGPDPKVPGARISTQDVRTAQSLSLQLLNGERATVGRPPLVLKQDLSDFARKWAEHMKKNGFGHSSNEERAYLNTGSRTWTGENIVWWSDASMTAQEAAEKFQSMWRHSPGHYKAQVSAEFTEVGVGLHHDASGWWGVHNFSDGT</sequence>
<feature type="domain" description="SCP" evidence="3">
    <location>
        <begin position="182"/>
        <end position="292"/>
    </location>
</feature>
<feature type="transmembrane region" description="Helical" evidence="2">
    <location>
        <begin position="42"/>
        <end position="62"/>
    </location>
</feature>
<dbReference type="InterPro" id="IPR035940">
    <property type="entry name" value="CAP_sf"/>
</dbReference>
<dbReference type="Gene3D" id="3.40.33.10">
    <property type="entry name" value="CAP"/>
    <property type="match status" value="1"/>
</dbReference>
<dbReference type="CDD" id="cd05379">
    <property type="entry name" value="CAP_bacterial"/>
    <property type="match status" value="1"/>
</dbReference>
<dbReference type="PANTHER" id="PTHR31157:SF1">
    <property type="entry name" value="SCP DOMAIN-CONTAINING PROTEIN"/>
    <property type="match status" value="1"/>
</dbReference>
<feature type="compositionally biased region" description="Low complexity" evidence="1">
    <location>
        <begin position="73"/>
        <end position="86"/>
    </location>
</feature>
<keyword evidence="2" id="KW-0812">Transmembrane</keyword>
<evidence type="ECO:0000313" key="4">
    <source>
        <dbReference type="EMBL" id="WUN78937.1"/>
    </source>
</evidence>
<dbReference type="RefSeq" id="WP_266492207.1">
    <property type="nucleotide sequence ID" value="NZ_CP108036.1"/>
</dbReference>
<evidence type="ECO:0000313" key="5">
    <source>
        <dbReference type="Proteomes" id="UP001432312"/>
    </source>
</evidence>
<evidence type="ECO:0000256" key="2">
    <source>
        <dbReference type="SAM" id="Phobius"/>
    </source>
</evidence>
<gene>
    <name evidence="4" type="ORF">OHA91_10735</name>
</gene>
<dbReference type="SUPFAM" id="SSF55797">
    <property type="entry name" value="PR-1-like"/>
    <property type="match status" value="1"/>
</dbReference>
<dbReference type="Pfam" id="PF00188">
    <property type="entry name" value="CAP"/>
    <property type="match status" value="1"/>
</dbReference>
<keyword evidence="5" id="KW-1185">Reference proteome</keyword>
<evidence type="ECO:0000256" key="1">
    <source>
        <dbReference type="SAM" id="MobiDB-lite"/>
    </source>
</evidence>
<accession>A0ABZ1Q906</accession>
<name>A0ABZ1Q906_9ACTN</name>
<organism evidence="4 5">
    <name type="scientific">Streptomyces erythrochromogenes</name>
    <dbReference type="NCBI Taxonomy" id="285574"/>
    <lineage>
        <taxon>Bacteria</taxon>
        <taxon>Bacillati</taxon>
        <taxon>Actinomycetota</taxon>
        <taxon>Actinomycetes</taxon>
        <taxon>Kitasatosporales</taxon>
        <taxon>Streptomycetaceae</taxon>
        <taxon>Streptomyces</taxon>
    </lineage>
</organism>
<reference evidence="4" key="1">
    <citation type="submission" date="2022-10" db="EMBL/GenBank/DDBJ databases">
        <title>The complete genomes of actinobacterial strains from the NBC collection.</title>
        <authorList>
            <person name="Joergensen T.S."/>
            <person name="Alvarez Arevalo M."/>
            <person name="Sterndorff E.B."/>
            <person name="Faurdal D."/>
            <person name="Vuksanovic O."/>
            <person name="Mourched A.-S."/>
            <person name="Charusanti P."/>
            <person name="Shaw S."/>
            <person name="Blin K."/>
            <person name="Weber T."/>
        </authorList>
    </citation>
    <scope>NUCLEOTIDE SEQUENCE</scope>
    <source>
        <strain evidence="4">NBC_00303</strain>
    </source>
</reference>